<sequence length="251" mass="27471">MYTLASELVSKVPLNHPSISQIVQTGGSGQVKTQQQVLGPLVKIQQPALGTRATQAAAVVVVVPRPTQPGVAQPITVPQVQQLAEVEPEVVTIMQTVPPAPAVLPAKIKQLLLKIWNSDSESDSEEEEEERMLDKFMGHLGREKVKCQQRLSKARAHRIAAEHQRQGMPMTGSEKDAYDTAEERTTPDILTTQKSKMETSKSQTKTETSKSQRKKDKSATTAASYTQRQTVSKTSGERSPIILPLTAKNSQ</sequence>
<feature type="region of interest" description="Disordered" evidence="1">
    <location>
        <begin position="147"/>
        <end position="251"/>
    </location>
</feature>
<reference evidence="3" key="1">
    <citation type="submission" date="2022-11" db="UniProtKB">
        <authorList>
            <consortium name="WormBaseParasite"/>
        </authorList>
    </citation>
    <scope>IDENTIFICATION</scope>
</reference>
<organism evidence="2 3">
    <name type="scientific">Romanomermis culicivorax</name>
    <name type="common">Nematode worm</name>
    <dbReference type="NCBI Taxonomy" id="13658"/>
    <lineage>
        <taxon>Eukaryota</taxon>
        <taxon>Metazoa</taxon>
        <taxon>Ecdysozoa</taxon>
        <taxon>Nematoda</taxon>
        <taxon>Enoplea</taxon>
        <taxon>Dorylaimia</taxon>
        <taxon>Mermithida</taxon>
        <taxon>Mermithoidea</taxon>
        <taxon>Mermithidae</taxon>
        <taxon>Romanomermis</taxon>
    </lineage>
</organism>
<dbReference type="AlphaFoldDB" id="A0A915K046"/>
<name>A0A915K046_ROMCU</name>
<feature type="compositionally biased region" description="Basic and acidic residues" evidence="1">
    <location>
        <begin position="173"/>
        <end position="186"/>
    </location>
</feature>
<feature type="compositionally biased region" description="Polar residues" evidence="1">
    <location>
        <begin position="219"/>
        <end position="234"/>
    </location>
</feature>
<dbReference type="Proteomes" id="UP000887565">
    <property type="component" value="Unplaced"/>
</dbReference>
<protein>
    <submittedName>
        <fullName evidence="3">Uncharacterized protein</fullName>
    </submittedName>
</protein>
<dbReference type="WBParaSite" id="nRc.2.0.1.t32146-RA">
    <property type="protein sequence ID" value="nRc.2.0.1.t32146-RA"/>
    <property type="gene ID" value="nRc.2.0.1.g32146"/>
</dbReference>
<keyword evidence="2" id="KW-1185">Reference proteome</keyword>
<evidence type="ECO:0000313" key="3">
    <source>
        <dbReference type="WBParaSite" id="nRc.2.0.1.t32146-RA"/>
    </source>
</evidence>
<evidence type="ECO:0000256" key="1">
    <source>
        <dbReference type="SAM" id="MobiDB-lite"/>
    </source>
</evidence>
<evidence type="ECO:0000313" key="2">
    <source>
        <dbReference type="Proteomes" id="UP000887565"/>
    </source>
</evidence>
<accession>A0A915K046</accession>
<proteinExistence type="predicted"/>